<feature type="non-terminal residue" evidence="1">
    <location>
        <position position="1"/>
    </location>
</feature>
<reference evidence="1" key="1">
    <citation type="submission" date="2023-11" db="EMBL/GenBank/DDBJ databases">
        <authorList>
            <person name="De Vega J J."/>
            <person name="De Vega J J."/>
        </authorList>
    </citation>
    <scope>NUCLEOTIDE SEQUENCE</scope>
</reference>
<sequence>RDGRSGIKPSGPSITGLNGTCSLVSAKEVSSPSRSSCVVTFRRHENVKCAFAREAQEGTPATKLVQIFCRRVAGKIATVACDPDSKIYGIRTAARANLSTRLFKNNIDVRMLPALCPNAVTLRLSPPNLPMFRWTHSSAAIWSLIPRLSAP</sequence>
<name>A0AAD2GWE0_9AGAR</name>
<protein>
    <submittedName>
        <fullName evidence="1">Uncharacterized protein</fullName>
    </submittedName>
</protein>
<dbReference type="AlphaFoldDB" id="A0AAD2GWE0"/>
<keyword evidence="2" id="KW-1185">Reference proteome</keyword>
<gene>
    <name evidence="1" type="ORF">MYCIT1_LOCUS5940</name>
</gene>
<comment type="caution">
    <text evidence="1">The sequence shown here is derived from an EMBL/GenBank/DDBJ whole genome shotgun (WGS) entry which is preliminary data.</text>
</comment>
<evidence type="ECO:0000313" key="2">
    <source>
        <dbReference type="Proteomes" id="UP001295794"/>
    </source>
</evidence>
<accession>A0AAD2GWE0</accession>
<dbReference type="EMBL" id="CAVNYO010000082">
    <property type="protein sequence ID" value="CAK5265168.1"/>
    <property type="molecule type" value="Genomic_DNA"/>
</dbReference>
<dbReference type="Proteomes" id="UP001295794">
    <property type="component" value="Unassembled WGS sequence"/>
</dbReference>
<proteinExistence type="predicted"/>
<organism evidence="1 2">
    <name type="scientific">Mycena citricolor</name>
    <dbReference type="NCBI Taxonomy" id="2018698"/>
    <lineage>
        <taxon>Eukaryota</taxon>
        <taxon>Fungi</taxon>
        <taxon>Dikarya</taxon>
        <taxon>Basidiomycota</taxon>
        <taxon>Agaricomycotina</taxon>
        <taxon>Agaricomycetes</taxon>
        <taxon>Agaricomycetidae</taxon>
        <taxon>Agaricales</taxon>
        <taxon>Marasmiineae</taxon>
        <taxon>Mycenaceae</taxon>
        <taxon>Mycena</taxon>
    </lineage>
</organism>
<evidence type="ECO:0000313" key="1">
    <source>
        <dbReference type="EMBL" id="CAK5265168.1"/>
    </source>
</evidence>